<reference evidence="10" key="2">
    <citation type="submission" date="2014-02" db="EMBL/GenBank/DDBJ databases">
        <title>Complete DNA sequence of /Kuraishia capsulata/ illustrates novel genomic features among budding yeasts (/Saccharomycotina/).</title>
        <authorList>
            <person name="Morales L."/>
            <person name="Noel B."/>
            <person name="Porcel B."/>
            <person name="Marcet-Houben M."/>
            <person name="Hullo M-F."/>
            <person name="Sacerdot C."/>
            <person name="Tekaia F."/>
            <person name="Leh-Louis V."/>
            <person name="Despons L."/>
            <person name="Khanna V."/>
            <person name="Aury J-M."/>
            <person name="Barbe V."/>
            <person name="Couloux A."/>
            <person name="Labadie K."/>
            <person name="Pelletier E."/>
            <person name="Souciet J-L."/>
            <person name="Boekhout T."/>
            <person name="Gabaldon T."/>
            <person name="Wincker P."/>
            <person name="Dujon B."/>
        </authorList>
    </citation>
    <scope>NUCLEOTIDE SEQUENCE</scope>
    <source>
        <strain evidence="10">CBS 1993</strain>
    </source>
</reference>
<evidence type="ECO:0000256" key="6">
    <source>
        <dbReference type="ARBA" id="ARBA00023242"/>
    </source>
</evidence>
<evidence type="ECO:0000256" key="3">
    <source>
        <dbReference type="ARBA" id="ARBA00023015"/>
    </source>
</evidence>
<dbReference type="InterPro" id="IPR004000">
    <property type="entry name" value="Actin"/>
</dbReference>
<evidence type="ECO:0000256" key="7">
    <source>
        <dbReference type="RuleBase" id="RU000487"/>
    </source>
</evidence>
<gene>
    <name evidence="10" type="ORF">KUCA_T00005664001</name>
</gene>
<dbReference type="RefSeq" id="XP_022461654.1">
    <property type="nucleotide sequence ID" value="XM_022601118.1"/>
</dbReference>
<evidence type="ECO:0000256" key="5">
    <source>
        <dbReference type="ARBA" id="ARBA00023163"/>
    </source>
</evidence>
<feature type="region of interest" description="Disordered" evidence="9">
    <location>
        <begin position="495"/>
        <end position="525"/>
    </location>
</feature>
<dbReference type="PRINTS" id="PR00190">
    <property type="entry name" value="ACTIN"/>
</dbReference>
<reference evidence="10" key="1">
    <citation type="submission" date="2013-12" db="EMBL/GenBank/DDBJ databases">
        <authorList>
            <person name="Genoscope - CEA"/>
        </authorList>
    </citation>
    <scope>NUCLEOTIDE SEQUENCE</scope>
    <source>
        <strain evidence="10">CBS 1993</strain>
    </source>
</reference>
<evidence type="ECO:0000313" key="10">
    <source>
        <dbReference type="EMBL" id="CDK29671.1"/>
    </source>
</evidence>
<keyword evidence="4 8" id="KW-0175">Coiled coil</keyword>
<proteinExistence type="inferred from homology"/>
<comment type="subcellular location">
    <subcellularLocation>
        <location evidence="1">Nucleus</location>
    </subcellularLocation>
</comment>
<keyword evidence="5" id="KW-0804">Transcription</keyword>
<dbReference type="GO" id="GO:0006974">
    <property type="term" value="P:DNA damage response"/>
    <property type="evidence" value="ECO:0007669"/>
    <property type="project" value="UniProtKB-KW"/>
</dbReference>
<keyword evidence="2" id="KW-0227">DNA damage</keyword>
<dbReference type="HOGENOM" id="CLU_008246_1_0_1"/>
<dbReference type="FunFam" id="3.30.420.40:FF:000122">
    <property type="entry name" value="ARP5 actin-related protein 5 homolog"/>
    <property type="match status" value="1"/>
</dbReference>
<dbReference type="EMBL" id="HG793131">
    <property type="protein sequence ID" value="CDK29671.1"/>
    <property type="molecule type" value="Genomic_DNA"/>
</dbReference>
<feature type="coiled-coil region" evidence="8">
    <location>
        <begin position="426"/>
        <end position="484"/>
    </location>
</feature>
<sequence>MPSSLKVEVSVTPEELQPLPVYPLKDVEASSRPEPIYHDYQTGIPIAIDLGRSTMKIGLANKKSPSNVFPSIISKYRERKLNKTLTILGNDIYLDSSIKSSMRSPFDGPMITNWDTIETLLDYSFAHLGVNSSGKVDNPIVMSEVLAAPLQQRSTMMQLVFEAYSTPKAAFGVDSLFSFYENKGSSGLVISSGHDATHLIPVVSGKPLLNISKRIDWGGSQSVNYLAKYMPLKYPFFPSKINNYQIGNLIKDHCYVSSNYNQELSQYLEMDVLENKDRVIEAPFLEVIKVQKTEEELRIETEKRKESGRRLQEQAQKARLEKLVQKEQEFAYYSELKVKLQNGTKKLILSTLQTEGFDNEAALDKYIANLDKFLKRVRNQDLGIEETEEIPTFPLLEVPDEQLDEEQQKEKKKQRLMKANYDARMRAKLEKEEQKKKVEEDALKDKQWRETDIQGWIADRKAKLDKLIQRKKERRRLKEELSDRKSRAAQIRMKNLASLASDDGPGDASNRRKRAAVTIDNDPNDTFGANDDDWAVYRDIALVDDDEAEEEEEQALLTLEQELLEFDSEFSIEDTFYRQFDWRKSILHRFLRGPREFNPEDAHQQHQIHLNVERIKVPEVLFQPSIAGIDQAGISEISEDILLRRLPQEKGFSGDIQQDILKDIFLTGGQALFENFEDRIYNDFRSFLPVDANLRVRKANDPILDAWRGMASWSTSSDSADYFISKQEYEEMGPEYIKENRMGCVRL</sequence>
<evidence type="ECO:0000313" key="11">
    <source>
        <dbReference type="Proteomes" id="UP000019384"/>
    </source>
</evidence>
<dbReference type="FunFam" id="3.30.420.40:FF:000058">
    <property type="entry name" value="Putative actin-related protein 5"/>
    <property type="match status" value="1"/>
</dbReference>
<dbReference type="CDD" id="cd10211">
    <property type="entry name" value="ASKHA_NBD_Arp5"/>
    <property type="match status" value="1"/>
</dbReference>
<dbReference type="GeneID" id="34523042"/>
<keyword evidence="11" id="KW-1185">Reference proteome</keyword>
<keyword evidence="3" id="KW-0805">Transcription regulation</keyword>
<evidence type="ECO:0000256" key="2">
    <source>
        <dbReference type="ARBA" id="ARBA00022763"/>
    </source>
</evidence>
<comment type="similarity">
    <text evidence="7">Belongs to the actin family.</text>
</comment>
<name>W6MSA1_9ASCO</name>
<evidence type="ECO:0000256" key="1">
    <source>
        <dbReference type="ARBA" id="ARBA00004123"/>
    </source>
</evidence>
<dbReference type="GO" id="GO:0006338">
    <property type="term" value="P:chromatin remodeling"/>
    <property type="evidence" value="ECO:0007669"/>
    <property type="project" value="EnsemblFungi"/>
</dbReference>
<dbReference type="Pfam" id="PF00022">
    <property type="entry name" value="Actin"/>
    <property type="match status" value="2"/>
</dbReference>
<dbReference type="GO" id="GO:0030234">
    <property type="term" value="F:enzyme regulator activity"/>
    <property type="evidence" value="ECO:0007669"/>
    <property type="project" value="EnsemblFungi"/>
</dbReference>
<dbReference type="GO" id="GO:0031011">
    <property type="term" value="C:Ino80 complex"/>
    <property type="evidence" value="ECO:0007669"/>
    <property type="project" value="EnsemblFungi"/>
</dbReference>
<dbReference type="AlphaFoldDB" id="W6MSA1"/>
<dbReference type="Gene3D" id="3.90.640.10">
    <property type="entry name" value="Actin, Chain A, domain 4"/>
    <property type="match status" value="2"/>
</dbReference>
<evidence type="ECO:0000256" key="8">
    <source>
        <dbReference type="SAM" id="Coils"/>
    </source>
</evidence>
<dbReference type="OrthoDB" id="7340501at2759"/>
<evidence type="ECO:0000256" key="4">
    <source>
        <dbReference type="ARBA" id="ARBA00023054"/>
    </source>
</evidence>
<evidence type="ECO:0008006" key="12">
    <source>
        <dbReference type="Google" id="ProtNLM"/>
    </source>
</evidence>
<dbReference type="Proteomes" id="UP000019384">
    <property type="component" value="Unassembled WGS sequence"/>
</dbReference>
<organism evidence="10 11">
    <name type="scientific">Kuraishia capsulata CBS 1993</name>
    <dbReference type="NCBI Taxonomy" id="1382522"/>
    <lineage>
        <taxon>Eukaryota</taxon>
        <taxon>Fungi</taxon>
        <taxon>Dikarya</taxon>
        <taxon>Ascomycota</taxon>
        <taxon>Saccharomycotina</taxon>
        <taxon>Pichiomycetes</taxon>
        <taxon>Pichiales</taxon>
        <taxon>Pichiaceae</taxon>
        <taxon>Kuraishia</taxon>
    </lineage>
</organism>
<evidence type="ECO:0000256" key="9">
    <source>
        <dbReference type="SAM" id="MobiDB-lite"/>
    </source>
</evidence>
<dbReference type="PANTHER" id="PTHR11937">
    <property type="entry name" value="ACTIN"/>
    <property type="match status" value="1"/>
</dbReference>
<dbReference type="SUPFAM" id="SSF53067">
    <property type="entry name" value="Actin-like ATPase domain"/>
    <property type="match status" value="2"/>
</dbReference>
<protein>
    <recommendedName>
        <fullName evidence="12">Actin-related protein 5</fullName>
    </recommendedName>
</protein>
<keyword evidence="6" id="KW-0539">Nucleus</keyword>
<accession>W6MSA1</accession>
<dbReference type="InterPro" id="IPR043129">
    <property type="entry name" value="ATPase_NBD"/>
</dbReference>
<dbReference type="Gene3D" id="3.30.420.40">
    <property type="match status" value="4"/>
</dbReference>
<dbReference type="SMART" id="SM00268">
    <property type="entry name" value="ACTIN"/>
    <property type="match status" value="1"/>
</dbReference>
<dbReference type="STRING" id="1382522.W6MSA1"/>